<comment type="caution">
    <text evidence="7">The sequence shown here is derived from an EMBL/GenBank/DDBJ whole genome shotgun (WGS) entry which is preliminary data.</text>
</comment>
<dbReference type="InterPro" id="IPR006059">
    <property type="entry name" value="SBP"/>
</dbReference>
<evidence type="ECO:0000256" key="3">
    <source>
        <dbReference type="ARBA" id="ARBA00023136"/>
    </source>
</evidence>
<accession>A0A927GZ22</accession>
<evidence type="ECO:0000313" key="7">
    <source>
        <dbReference type="EMBL" id="MBD2861647.1"/>
    </source>
</evidence>
<sequence length="543" mass="60278">MKEEDVMNKRSLPLLLLAIAITAAAASGCKDTTAERSGSGEEGEAAVKAKVSPYPAALSYWVPMNANVAATMDSFAEIGVYREMERLTGTKVDFQHSPMGQDKDQFHLMIASGKLPDVIEYSWSGVTKGPDNAIKENRIIRLNELVEKFAPNLSKVLRDNPEFRQLVLSDEGNLYMFPSFTPDPGSLVYNGLAIRQDWLDRLGLPMPATLPEWERTLTAFRDMDPNGNGRKDEIPLLLDLKVMNTGHALIGAYGITTGFYNDSGEVKYGPVDPRFKELLIVMNRWYKEGLIDKDYATVDQKLKDAKMTEGIVGAMAMNIGYGIGTYTSAMAQVDPDFRLEGAPYPSLEPGGTSIGQMAYSFNGRGAAISASAENPEKIVRWLDYAYGEAGQLLFNFGIEGESYTLKDGYPTFSDTVVNNSGKLGVGYAMTRYARGAFAGPYISDKRFNEQYMSMPQQTRAVAVWSKADHARLLPPLTQNSAESVKITAMMNDIQAYYEDRVNKFIMGVEPLEQFDNFTASIRRMGIDEVLRMKQAALDRFMKR</sequence>
<dbReference type="PANTHER" id="PTHR43649">
    <property type="entry name" value="ARABINOSE-BINDING PROTEIN-RELATED"/>
    <property type="match status" value="1"/>
</dbReference>
<keyword evidence="2 6" id="KW-0732">Signal</keyword>
<dbReference type="SUPFAM" id="SSF53850">
    <property type="entry name" value="Periplasmic binding protein-like II"/>
    <property type="match status" value="1"/>
</dbReference>
<evidence type="ECO:0000256" key="5">
    <source>
        <dbReference type="ARBA" id="ARBA00023288"/>
    </source>
</evidence>
<feature type="chain" id="PRO_5039511791" evidence="6">
    <location>
        <begin position="26"/>
        <end position="543"/>
    </location>
</feature>
<feature type="signal peptide" evidence="6">
    <location>
        <begin position="1"/>
        <end position="25"/>
    </location>
</feature>
<evidence type="ECO:0000256" key="1">
    <source>
        <dbReference type="ARBA" id="ARBA00022475"/>
    </source>
</evidence>
<keyword evidence="3" id="KW-0472">Membrane</keyword>
<gene>
    <name evidence="7" type="ORF">IDH45_06525</name>
</gene>
<proteinExistence type="predicted"/>
<name>A0A927GZ22_9BACL</name>
<dbReference type="PROSITE" id="PS51257">
    <property type="entry name" value="PROKAR_LIPOPROTEIN"/>
    <property type="match status" value="1"/>
</dbReference>
<dbReference type="AlphaFoldDB" id="A0A927GZ22"/>
<dbReference type="PANTHER" id="PTHR43649:SF33">
    <property type="entry name" value="POLYGALACTURONAN_RHAMNOGALACTURONAN-BINDING PROTEIN YTCQ"/>
    <property type="match status" value="1"/>
</dbReference>
<dbReference type="Pfam" id="PF01547">
    <property type="entry name" value="SBP_bac_1"/>
    <property type="match status" value="1"/>
</dbReference>
<keyword evidence="1" id="KW-1003">Cell membrane</keyword>
<dbReference type="InterPro" id="IPR050490">
    <property type="entry name" value="Bact_solute-bd_prot1"/>
</dbReference>
<keyword evidence="4" id="KW-0564">Palmitate</keyword>
<dbReference type="Proteomes" id="UP000639396">
    <property type="component" value="Unassembled WGS sequence"/>
</dbReference>
<reference evidence="7" key="1">
    <citation type="submission" date="2020-09" db="EMBL/GenBank/DDBJ databases">
        <title>A novel bacterium of genus Paenibacillus, isolated from South China Sea.</title>
        <authorList>
            <person name="Huang H."/>
            <person name="Mo K."/>
            <person name="Hu Y."/>
        </authorList>
    </citation>
    <scope>NUCLEOTIDE SEQUENCE</scope>
    <source>
        <strain evidence="7">IB182363</strain>
    </source>
</reference>
<evidence type="ECO:0000256" key="4">
    <source>
        <dbReference type="ARBA" id="ARBA00023139"/>
    </source>
</evidence>
<dbReference type="Gene3D" id="3.40.190.10">
    <property type="entry name" value="Periplasmic binding protein-like II"/>
    <property type="match status" value="2"/>
</dbReference>
<evidence type="ECO:0000256" key="2">
    <source>
        <dbReference type="ARBA" id="ARBA00022729"/>
    </source>
</evidence>
<evidence type="ECO:0000256" key="6">
    <source>
        <dbReference type="SAM" id="SignalP"/>
    </source>
</evidence>
<evidence type="ECO:0000313" key="8">
    <source>
        <dbReference type="Proteomes" id="UP000639396"/>
    </source>
</evidence>
<organism evidence="7 8">
    <name type="scientific">Paenibacillus oceani</name>
    <dbReference type="NCBI Taxonomy" id="2772510"/>
    <lineage>
        <taxon>Bacteria</taxon>
        <taxon>Bacillati</taxon>
        <taxon>Bacillota</taxon>
        <taxon>Bacilli</taxon>
        <taxon>Bacillales</taxon>
        <taxon>Paenibacillaceae</taxon>
        <taxon>Paenibacillus</taxon>
    </lineage>
</organism>
<dbReference type="EMBL" id="JACXJA010000006">
    <property type="protein sequence ID" value="MBD2861647.1"/>
    <property type="molecule type" value="Genomic_DNA"/>
</dbReference>
<keyword evidence="5" id="KW-0449">Lipoprotein</keyword>
<keyword evidence="8" id="KW-1185">Reference proteome</keyword>
<protein>
    <submittedName>
        <fullName evidence="7">Extracellular solute-binding protein</fullName>
    </submittedName>
</protein>